<dbReference type="Proteomes" id="UP000007056">
    <property type="component" value="Chromosome"/>
</dbReference>
<protein>
    <submittedName>
        <fullName evidence="1">Uncharacterized protein</fullName>
    </submittedName>
</protein>
<evidence type="ECO:0000313" key="2">
    <source>
        <dbReference type="Proteomes" id="UP000007056"/>
    </source>
</evidence>
<reference evidence="2" key="1">
    <citation type="submission" date="2007-09" db="EMBL/GenBank/DDBJ databases">
        <title>Complete genome sequence of Rickettsia canadensis.</title>
        <authorList>
            <person name="Madan A."/>
            <person name="Fahey J."/>
            <person name="Helton E."/>
            <person name="Ketteman M."/>
            <person name="Madan A."/>
            <person name="Rodrigues S."/>
            <person name="Sanchez A."/>
            <person name="Whiting M."/>
            <person name="Dasch G."/>
            <person name="Eremeeva M."/>
        </authorList>
    </citation>
    <scope>NUCLEOTIDE SEQUENCE [LARGE SCALE GENOMIC DNA]</scope>
    <source>
        <strain evidence="2">McKiel</strain>
    </source>
</reference>
<gene>
    <name evidence="1" type="ordered locus">A1E_02025</name>
</gene>
<dbReference type="HOGENOM" id="CLU_2901349_0_0_5"/>
<organism evidence="1 2">
    <name type="scientific">Rickettsia canadensis (strain McKiel)</name>
    <dbReference type="NCBI Taxonomy" id="293613"/>
    <lineage>
        <taxon>Bacteria</taxon>
        <taxon>Pseudomonadati</taxon>
        <taxon>Pseudomonadota</taxon>
        <taxon>Alphaproteobacteria</taxon>
        <taxon>Rickettsiales</taxon>
        <taxon>Rickettsiaceae</taxon>
        <taxon>Rickettsieae</taxon>
        <taxon>Rickettsia</taxon>
        <taxon>belli group</taxon>
    </lineage>
</organism>
<name>A8EYB7_RICCK</name>
<dbReference type="KEGG" id="rcm:A1E_02025"/>
<evidence type="ECO:0000313" key="1">
    <source>
        <dbReference type="EMBL" id="ABV73350.1"/>
    </source>
</evidence>
<dbReference type="AlphaFoldDB" id="A8EYB7"/>
<accession>A8EYB7</accession>
<dbReference type="EMBL" id="CP000409">
    <property type="protein sequence ID" value="ABV73350.1"/>
    <property type="molecule type" value="Genomic_DNA"/>
</dbReference>
<proteinExistence type="predicted"/>
<sequence>MVKFLKLASKLALIIQSSVVLKSIKVGIFESFIIFPITSYSVPKIETVLFVLKYFKTIIKLE</sequence>